<feature type="transmembrane region" description="Helical" evidence="6">
    <location>
        <begin position="287"/>
        <end position="312"/>
    </location>
</feature>
<feature type="transmembrane region" description="Helical" evidence="6">
    <location>
        <begin position="399"/>
        <end position="417"/>
    </location>
</feature>
<dbReference type="Proteomes" id="UP000614200">
    <property type="component" value="Unassembled WGS sequence"/>
</dbReference>
<feature type="transmembrane region" description="Helical" evidence="6">
    <location>
        <begin position="358"/>
        <end position="379"/>
    </location>
</feature>
<feature type="transmembrane region" description="Helical" evidence="6">
    <location>
        <begin position="16"/>
        <end position="36"/>
    </location>
</feature>
<dbReference type="EMBL" id="JADKNH010000010">
    <property type="protein sequence ID" value="MBF4694707.1"/>
    <property type="molecule type" value="Genomic_DNA"/>
</dbReference>
<evidence type="ECO:0000256" key="3">
    <source>
        <dbReference type="ARBA" id="ARBA00022692"/>
    </source>
</evidence>
<evidence type="ECO:0000256" key="6">
    <source>
        <dbReference type="SAM" id="Phobius"/>
    </source>
</evidence>
<feature type="transmembrane region" description="Helical" evidence="6">
    <location>
        <begin position="42"/>
        <end position="64"/>
    </location>
</feature>
<protein>
    <submittedName>
        <fullName evidence="7">APC family permease</fullName>
    </submittedName>
</protein>
<keyword evidence="2" id="KW-1003">Cell membrane</keyword>
<evidence type="ECO:0000256" key="1">
    <source>
        <dbReference type="ARBA" id="ARBA00004651"/>
    </source>
</evidence>
<dbReference type="Gene3D" id="1.20.1740.10">
    <property type="entry name" value="Amino acid/polyamine transporter I"/>
    <property type="match status" value="1"/>
</dbReference>
<evidence type="ECO:0000313" key="7">
    <source>
        <dbReference type="EMBL" id="MBF4694707.1"/>
    </source>
</evidence>
<dbReference type="RefSeq" id="WP_194702945.1">
    <property type="nucleotide sequence ID" value="NZ_JADKNH010000010.1"/>
</dbReference>
<dbReference type="Pfam" id="PF13520">
    <property type="entry name" value="AA_permease_2"/>
    <property type="match status" value="1"/>
</dbReference>
<dbReference type="PANTHER" id="PTHR42770">
    <property type="entry name" value="AMINO ACID TRANSPORTER-RELATED"/>
    <property type="match status" value="1"/>
</dbReference>
<dbReference type="InterPro" id="IPR050367">
    <property type="entry name" value="APC_superfamily"/>
</dbReference>
<evidence type="ECO:0000256" key="2">
    <source>
        <dbReference type="ARBA" id="ARBA00022475"/>
    </source>
</evidence>
<evidence type="ECO:0000256" key="4">
    <source>
        <dbReference type="ARBA" id="ARBA00022989"/>
    </source>
</evidence>
<evidence type="ECO:0000313" key="8">
    <source>
        <dbReference type="Proteomes" id="UP000614200"/>
    </source>
</evidence>
<sequence length="488" mass="52542">MESRKELEKVYSKGDVLSLAFGAMIGWGWVMLAGYWVKEAGWLGAIVAFAVGAVMCVFVGMCYAELTPALPCAGGGLVFAYRSLGYTASWITIWATCFAYIGVAAWEGIAISTAIDYVIPIPKLGYLWTIAGYEVYFSWCAIGMTVGLILIILNYMGGKSAALFQTIATLGLTGVGVLFMVGGTTMGNTEFMGEMFTSGKGLIAVLLMAPAMYVGFDVIPQSAEEMNIPLKQVAKILILSIFMAAGWYVMMVIGISKACPPDIRNNGAVPVADAAAYLFGSAMWGKVIIIGALCGILTSWNGFIVGGARVIFAMGRAKMLPPVFGKLHPKTQSPYAAIILIGCICLMSPLLGKNALVWFVNASSFGVVITYLMVTISFVVLRKKEPNLNRPFAIKRWKFVGFTAIIISIAFIMLYLPGSPGALVWPYEWGMILGWTVLGAVLAFMTKKAYPNVSNRERELLIFGEEHGRAEIIGEGQEETVASTGKSA</sequence>
<keyword evidence="8" id="KW-1185">Reference proteome</keyword>
<feature type="transmembrane region" description="Helical" evidence="6">
    <location>
        <begin position="84"/>
        <end position="106"/>
    </location>
</feature>
<feature type="transmembrane region" description="Helical" evidence="6">
    <location>
        <begin position="429"/>
        <end position="446"/>
    </location>
</feature>
<gene>
    <name evidence="7" type="ORF">ISU02_16460</name>
</gene>
<dbReference type="InterPro" id="IPR002293">
    <property type="entry name" value="AA/rel_permease1"/>
</dbReference>
<dbReference type="PIRSF" id="PIRSF006060">
    <property type="entry name" value="AA_transporter"/>
    <property type="match status" value="1"/>
</dbReference>
<dbReference type="PANTHER" id="PTHR42770:SF7">
    <property type="entry name" value="MEMBRANE PROTEIN"/>
    <property type="match status" value="1"/>
</dbReference>
<comment type="subcellular location">
    <subcellularLocation>
        <location evidence="1">Cell membrane</location>
        <topology evidence="1">Multi-pass membrane protein</topology>
    </subcellularLocation>
</comment>
<feature type="transmembrane region" description="Helical" evidence="6">
    <location>
        <begin position="162"/>
        <end position="181"/>
    </location>
</feature>
<feature type="transmembrane region" description="Helical" evidence="6">
    <location>
        <begin position="136"/>
        <end position="155"/>
    </location>
</feature>
<keyword evidence="4 6" id="KW-1133">Transmembrane helix</keyword>
<evidence type="ECO:0000256" key="5">
    <source>
        <dbReference type="ARBA" id="ARBA00023136"/>
    </source>
</evidence>
<name>A0ABR9ZW60_9FIRM</name>
<feature type="transmembrane region" description="Helical" evidence="6">
    <location>
        <begin position="333"/>
        <end position="352"/>
    </location>
</feature>
<reference evidence="7 8" key="1">
    <citation type="submission" date="2020-11" db="EMBL/GenBank/DDBJ databases">
        <title>Fusibacter basophilias sp. nov.</title>
        <authorList>
            <person name="Qiu D."/>
        </authorList>
    </citation>
    <scope>NUCLEOTIDE SEQUENCE [LARGE SCALE GENOMIC DNA]</scope>
    <source>
        <strain evidence="7 8">Q10-2</strain>
    </source>
</reference>
<accession>A0ABR9ZW60</accession>
<feature type="transmembrane region" description="Helical" evidence="6">
    <location>
        <begin position="232"/>
        <end position="255"/>
    </location>
</feature>
<proteinExistence type="predicted"/>
<keyword evidence="3 6" id="KW-0812">Transmembrane</keyword>
<organism evidence="7 8">
    <name type="scientific">Fusibacter ferrireducens</name>
    <dbReference type="NCBI Taxonomy" id="2785058"/>
    <lineage>
        <taxon>Bacteria</taxon>
        <taxon>Bacillati</taxon>
        <taxon>Bacillota</taxon>
        <taxon>Clostridia</taxon>
        <taxon>Eubacteriales</taxon>
        <taxon>Eubacteriales Family XII. Incertae Sedis</taxon>
        <taxon>Fusibacter</taxon>
    </lineage>
</organism>
<feature type="transmembrane region" description="Helical" evidence="6">
    <location>
        <begin position="201"/>
        <end position="220"/>
    </location>
</feature>
<comment type="caution">
    <text evidence="7">The sequence shown here is derived from an EMBL/GenBank/DDBJ whole genome shotgun (WGS) entry which is preliminary data.</text>
</comment>
<keyword evidence="5 6" id="KW-0472">Membrane</keyword>